<keyword evidence="3" id="KW-1185">Reference proteome</keyword>
<accession>A0A226EBY4</accession>
<gene>
    <name evidence="2" type="ORF">Fcan01_10901</name>
</gene>
<feature type="signal peptide" evidence="1">
    <location>
        <begin position="1"/>
        <end position="19"/>
    </location>
</feature>
<name>A0A226EBY4_FOLCA</name>
<evidence type="ECO:0000313" key="3">
    <source>
        <dbReference type="Proteomes" id="UP000198287"/>
    </source>
</evidence>
<comment type="caution">
    <text evidence="2">The sequence shown here is derived from an EMBL/GenBank/DDBJ whole genome shotgun (WGS) entry which is preliminary data.</text>
</comment>
<dbReference type="Proteomes" id="UP000198287">
    <property type="component" value="Unassembled WGS sequence"/>
</dbReference>
<reference evidence="2 3" key="1">
    <citation type="submission" date="2015-12" db="EMBL/GenBank/DDBJ databases">
        <title>The genome of Folsomia candida.</title>
        <authorList>
            <person name="Faddeeva A."/>
            <person name="Derks M.F."/>
            <person name="Anvar Y."/>
            <person name="Smit S."/>
            <person name="Van Straalen N."/>
            <person name="Roelofs D."/>
        </authorList>
    </citation>
    <scope>NUCLEOTIDE SEQUENCE [LARGE SCALE GENOMIC DNA]</scope>
    <source>
        <strain evidence="2 3">VU population</strain>
        <tissue evidence="2">Whole body</tissue>
    </source>
</reference>
<keyword evidence="1" id="KW-0732">Signal</keyword>
<feature type="chain" id="PRO_5013257225" evidence="1">
    <location>
        <begin position="20"/>
        <end position="235"/>
    </location>
</feature>
<proteinExistence type="predicted"/>
<organism evidence="2 3">
    <name type="scientific">Folsomia candida</name>
    <name type="common">Springtail</name>
    <dbReference type="NCBI Taxonomy" id="158441"/>
    <lineage>
        <taxon>Eukaryota</taxon>
        <taxon>Metazoa</taxon>
        <taxon>Ecdysozoa</taxon>
        <taxon>Arthropoda</taxon>
        <taxon>Hexapoda</taxon>
        <taxon>Collembola</taxon>
        <taxon>Entomobryomorpha</taxon>
        <taxon>Isotomoidea</taxon>
        <taxon>Isotomidae</taxon>
        <taxon>Proisotominae</taxon>
        <taxon>Folsomia</taxon>
    </lineage>
</organism>
<dbReference type="EMBL" id="LNIX01000005">
    <property type="protein sequence ID" value="OXA55085.1"/>
    <property type="molecule type" value="Genomic_DNA"/>
</dbReference>
<dbReference type="AlphaFoldDB" id="A0A226EBY4"/>
<evidence type="ECO:0000313" key="2">
    <source>
        <dbReference type="EMBL" id="OXA55085.1"/>
    </source>
</evidence>
<protein>
    <submittedName>
        <fullName evidence="2">Uncharacterized protein</fullName>
    </submittedName>
</protein>
<sequence>MEKLTIYLFLVVFATTAKGQERHYNDMGPVDEDTPPRRELLTLQLGVKFTVTPTRHYHNGYMTLSRRSEYELSFTTSDTFPNFIANERTNNLTISVDFTFEDGTVEKNDFGFTVIDKNNHEPVFTGPSVVRFLYQPKPGQSYIDVETWITVADEDLGSFGLQDVVVVDDEEGLNIQLVKYALYGPVSPAAYGIVFRIPTNIPIERMYNRIIYLAAVDGESGTVFPAQLKPYPQIL</sequence>
<evidence type="ECO:0000256" key="1">
    <source>
        <dbReference type="SAM" id="SignalP"/>
    </source>
</evidence>